<dbReference type="EMBL" id="CM037155">
    <property type="protein sequence ID" value="KAH7848045.1"/>
    <property type="molecule type" value="Genomic_DNA"/>
</dbReference>
<comment type="caution">
    <text evidence="1">The sequence shown here is derived from an EMBL/GenBank/DDBJ whole genome shotgun (WGS) entry which is preliminary data.</text>
</comment>
<organism evidence="1 2">
    <name type="scientific">Vaccinium darrowii</name>
    <dbReference type="NCBI Taxonomy" id="229202"/>
    <lineage>
        <taxon>Eukaryota</taxon>
        <taxon>Viridiplantae</taxon>
        <taxon>Streptophyta</taxon>
        <taxon>Embryophyta</taxon>
        <taxon>Tracheophyta</taxon>
        <taxon>Spermatophyta</taxon>
        <taxon>Magnoliopsida</taxon>
        <taxon>eudicotyledons</taxon>
        <taxon>Gunneridae</taxon>
        <taxon>Pentapetalae</taxon>
        <taxon>asterids</taxon>
        <taxon>Ericales</taxon>
        <taxon>Ericaceae</taxon>
        <taxon>Vaccinioideae</taxon>
        <taxon>Vaccinieae</taxon>
        <taxon>Vaccinium</taxon>
    </lineage>
</organism>
<keyword evidence="2" id="KW-1185">Reference proteome</keyword>
<sequence length="593" mass="66859">MKKVYNWYEKRTIENEERNVDESRIKEKNATRVMDLSEVLDSEFDQHMEEETNMIVRSFPCHVFLVFPDLLVSGVAALWTIDTRGHRFGRGLNGAVNETEQACSGLQAPPSSFRVKGLARAEGSHTQRTLHGSAPKSRERLCPGWTGLSPRELGMGLRSFLKARFWQLAQPVFSHLKELHRPITVFDFCLFELAKMSEAEDAVRRRTAVAEYRKKLLQHKELESRVKSVRESLRASKKEFNKTEDDLKSLQSVGQIIGEVLRPLDNERLIVKASSGPRYVVGCRSKVDKEKLTSGTRVVLDMTTLTIMRALPREVDPVVYNMLHEDPGNISYSAVGGLSDQIRELRESIELPLMNPELFLRVGIKPPKGVLLYGPPGTGKTLLARAIASNIDANFLKVVSSAIIDKYIGESARLIREMFGYARDHQPCIIFMDEIDAIGGRRFSEGTSADREIQRTLMELLNQLDGFDQLGKVKMIMATNRPDVLDPALLRPGRLDRKIEIPLPNEQSRMEILNIHAAGIAKHGEIDYEAVVKLAEGFNGADLRNVCTEAGMSAVRAERDYVIHEDFMKAVRKLNEAKKLESSAHYNADFGKD</sequence>
<name>A0ACB7Y4S7_9ERIC</name>
<evidence type="ECO:0000313" key="1">
    <source>
        <dbReference type="EMBL" id="KAH7848045.1"/>
    </source>
</evidence>
<evidence type="ECO:0000313" key="2">
    <source>
        <dbReference type="Proteomes" id="UP000828048"/>
    </source>
</evidence>
<dbReference type="Proteomes" id="UP000828048">
    <property type="component" value="Chromosome 5"/>
</dbReference>
<reference evidence="1 2" key="1">
    <citation type="journal article" date="2021" name="Hortic Res">
        <title>High-quality reference genome and annotation aids understanding of berry development for evergreen blueberry (Vaccinium darrowii).</title>
        <authorList>
            <person name="Yu J."/>
            <person name="Hulse-Kemp A.M."/>
            <person name="Babiker E."/>
            <person name="Staton M."/>
        </authorList>
    </citation>
    <scope>NUCLEOTIDE SEQUENCE [LARGE SCALE GENOMIC DNA]</scope>
    <source>
        <strain evidence="2">cv. NJ 8807/NJ 8810</strain>
        <tissue evidence="1">Young leaf</tissue>
    </source>
</reference>
<proteinExistence type="predicted"/>
<protein>
    <submittedName>
        <fullName evidence="1">Uncharacterized protein</fullName>
    </submittedName>
</protein>
<gene>
    <name evidence="1" type="ORF">Vadar_033187</name>
</gene>
<accession>A0ACB7Y4S7</accession>